<dbReference type="EMBL" id="CM042885">
    <property type="protein sequence ID" value="KAI4365086.1"/>
    <property type="molecule type" value="Genomic_DNA"/>
</dbReference>
<accession>A0ACB9QF87</accession>
<evidence type="ECO:0000313" key="2">
    <source>
        <dbReference type="Proteomes" id="UP001057402"/>
    </source>
</evidence>
<gene>
    <name evidence="1" type="ORF">MLD38_021105</name>
</gene>
<protein>
    <submittedName>
        <fullName evidence="1">Uncharacterized protein</fullName>
    </submittedName>
</protein>
<comment type="caution">
    <text evidence="1">The sequence shown here is derived from an EMBL/GenBank/DDBJ whole genome shotgun (WGS) entry which is preliminary data.</text>
</comment>
<evidence type="ECO:0000313" key="1">
    <source>
        <dbReference type="EMBL" id="KAI4365086.1"/>
    </source>
</evidence>
<keyword evidence="2" id="KW-1185">Reference proteome</keyword>
<sequence>MFHLPGFQLFQHGPDIDPDLENLQGSDSYLDDCFFHLVCPLLHIISGTRTLEMNDVQDGTWHGRGDTICITSYGDGSKASVELNLKPPPVSSM</sequence>
<reference evidence="2" key="1">
    <citation type="journal article" date="2023" name="Front. Plant Sci.">
        <title>Chromosomal-level genome assembly of Melastoma candidum provides insights into trichome evolution.</title>
        <authorList>
            <person name="Zhong Y."/>
            <person name="Wu W."/>
            <person name="Sun C."/>
            <person name="Zou P."/>
            <person name="Liu Y."/>
            <person name="Dai S."/>
            <person name="Zhou R."/>
        </authorList>
    </citation>
    <scope>NUCLEOTIDE SEQUENCE [LARGE SCALE GENOMIC DNA]</scope>
</reference>
<organism evidence="1 2">
    <name type="scientific">Melastoma candidum</name>
    <dbReference type="NCBI Taxonomy" id="119954"/>
    <lineage>
        <taxon>Eukaryota</taxon>
        <taxon>Viridiplantae</taxon>
        <taxon>Streptophyta</taxon>
        <taxon>Embryophyta</taxon>
        <taxon>Tracheophyta</taxon>
        <taxon>Spermatophyta</taxon>
        <taxon>Magnoliopsida</taxon>
        <taxon>eudicotyledons</taxon>
        <taxon>Gunneridae</taxon>
        <taxon>Pentapetalae</taxon>
        <taxon>rosids</taxon>
        <taxon>malvids</taxon>
        <taxon>Myrtales</taxon>
        <taxon>Melastomataceae</taxon>
        <taxon>Melastomatoideae</taxon>
        <taxon>Melastomateae</taxon>
        <taxon>Melastoma</taxon>
    </lineage>
</organism>
<proteinExistence type="predicted"/>
<dbReference type="Proteomes" id="UP001057402">
    <property type="component" value="Chromosome 6"/>
</dbReference>
<name>A0ACB9QF87_9MYRT</name>